<organism evidence="5 6">
    <name type="scientific">Limosilactobacillus fermentum</name>
    <name type="common">Lactobacillus fermentum</name>
    <dbReference type="NCBI Taxonomy" id="1613"/>
    <lineage>
        <taxon>Bacteria</taxon>
        <taxon>Bacillati</taxon>
        <taxon>Bacillota</taxon>
        <taxon>Bacilli</taxon>
        <taxon>Lactobacillales</taxon>
        <taxon>Lactobacillaceae</taxon>
        <taxon>Limosilactobacillus</taxon>
    </lineage>
</organism>
<dbReference type="PANTHER" id="PTHR43280">
    <property type="entry name" value="ARAC-FAMILY TRANSCRIPTIONAL REGULATOR"/>
    <property type="match status" value="1"/>
</dbReference>
<dbReference type="InterPro" id="IPR014710">
    <property type="entry name" value="RmlC-like_jellyroll"/>
</dbReference>
<reference evidence="5 6" key="1">
    <citation type="submission" date="2020-04" db="EMBL/GenBank/DDBJ databases">
        <title>Novel strain L. Fermentum HFD1 producer antibacterial peptides.</title>
        <authorList>
            <person name="Ozhegov G.D."/>
            <person name="Pavlova A.S."/>
            <person name="Zhuravleva D.E."/>
            <person name="Gogoleva N.V."/>
            <person name="Shagimardanova E.I."/>
            <person name="Markelova M.I."/>
            <person name="Yarullina D.R."/>
            <person name="Kayumov A.R."/>
        </authorList>
    </citation>
    <scope>NUCLEOTIDE SEQUENCE [LARGE SCALE GENOMIC DNA]</scope>
    <source>
        <strain evidence="5 6">HFD1</strain>
    </source>
</reference>
<dbReference type="AlphaFoldDB" id="A0AAJ4GG76"/>
<accession>A0AAJ4GG76</accession>
<dbReference type="InterPro" id="IPR018062">
    <property type="entry name" value="HTH_AraC-typ_CS"/>
</dbReference>
<dbReference type="Proteomes" id="UP000503169">
    <property type="component" value="Chromosome"/>
</dbReference>
<dbReference type="PROSITE" id="PS01124">
    <property type="entry name" value="HTH_ARAC_FAMILY_2"/>
    <property type="match status" value="1"/>
</dbReference>
<dbReference type="SMART" id="SM00342">
    <property type="entry name" value="HTH_ARAC"/>
    <property type="match status" value="1"/>
</dbReference>
<feature type="domain" description="HTH araC/xylS-type" evidence="4">
    <location>
        <begin position="172"/>
        <end position="270"/>
    </location>
</feature>
<dbReference type="SUPFAM" id="SSF51215">
    <property type="entry name" value="Regulatory protein AraC"/>
    <property type="match status" value="1"/>
</dbReference>
<dbReference type="SUPFAM" id="SSF46689">
    <property type="entry name" value="Homeodomain-like"/>
    <property type="match status" value="2"/>
</dbReference>
<dbReference type="PANTHER" id="PTHR43280:SF2">
    <property type="entry name" value="HTH-TYPE TRANSCRIPTIONAL REGULATOR EXSA"/>
    <property type="match status" value="1"/>
</dbReference>
<dbReference type="GO" id="GO:0003700">
    <property type="term" value="F:DNA-binding transcription factor activity"/>
    <property type="evidence" value="ECO:0007669"/>
    <property type="project" value="InterPro"/>
</dbReference>
<evidence type="ECO:0000259" key="4">
    <source>
        <dbReference type="PROSITE" id="PS01124"/>
    </source>
</evidence>
<dbReference type="InterPro" id="IPR037923">
    <property type="entry name" value="HTH-like"/>
</dbReference>
<dbReference type="Pfam" id="PF07883">
    <property type="entry name" value="Cupin_2"/>
    <property type="match status" value="1"/>
</dbReference>
<evidence type="ECO:0000256" key="1">
    <source>
        <dbReference type="ARBA" id="ARBA00023015"/>
    </source>
</evidence>
<dbReference type="Gene3D" id="2.60.120.10">
    <property type="entry name" value="Jelly Rolls"/>
    <property type="match status" value="1"/>
</dbReference>
<keyword evidence="3" id="KW-0804">Transcription</keyword>
<dbReference type="Gene3D" id="1.10.10.60">
    <property type="entry name" value="Homeodomain-like"/>
    <property type="match status" value="2"/>
</dbReference>
<evidence type="ECO:0000313" key="6">
    <source>
        <dbReference type="Proteomes" id="UP000503169"/>
    </source>
</evidence>
<sequence length="341" mass="39731">MLDGITYTATAGVSFDLLAYLIGNYHYNWHEQIELIWLLKGTVDANVDGHQYTMQEDDLILINTNSGHATFALTENCIAMRLHLDPKTLIDQGVDLTYGSFELNSVKVPRHKDYDLIRQLLAQLYLGMQAGKHNQFEINRHYYHLVGLLVSDFFNPTTQLTVRLQRRQGSLRRVISYINEAYDQEISLKKAAELSHYSTAYLSRIFKAELGINFYEYRTRCRLQHALFDLEDPHAKIADVAFENGFKEVKSFNQMFKKHFGQTPSAYRSHLTDHERPQSDQFKQPLTVKQGEWLKERLNGWLTRRTLTPLSACENCGYRTHFVEYQELKEKVNQLKALLDQ</sequence>
<dbReference type="InterPro" id="IPR013096">
    <property type="entry name" value="Cupin_2"/>
</dbReference>
<keyword evidence="1" id="KW-0805">Transcription regulation</keyword>
<dbReference type="InterPro" id="IPR020449">
    <property type="entry name" value="Tscrpt_reg_AraC-type_HTH"/>
</dbReference>
<keyword evidence="2" id="KW-0238">DNA-binding</keyword>
<dbReference type="RefSeq" id="WP_070446900.1">
    <property type="nucleotide sequence ID" value="NZ_CP021790.1"/>
</dbReference>
<gene>
    <name evidence="5" type="primary">rhaS_2</name>
    <name evidence="5" type="ORF">HCY95_00709</name>
</gene>
<dbReference type="PRINTS" id="PR00032">
    <property type="entry name" value="HTHARAC"/>
</dbReference>
<proteinExistence type="predicted"/>
<evidence type="ECO:0000313" key="5">
    <source>
        <dbReference type="EMBL" id="QIX58274.1"/>
    </source>
</evidence>
<dbReference type="InterPro" id="IPR009057">
    <property type="entry name" value="Homeodomain-like_sf"/>
</dbReference>
<dbReference type="EMBL" id="CP050919">
    <property type="protein sequence ID" value="QIX58274.1"/>
    <property type="molecule type" value="Genomic_DNA"/>
</dbReference>
<name>A0AAJ4GG76_LIMFE</name>
<protein>
    <submittedName>
        <fullName evidence="5">HTH-type transcriptional activator RhaS</fullName>
    </submittedName>
</protein>
<dbReference type="Pfam" id="PF12833">
    <property type="entry name" value="HTH_18"/>
    <property type="match status" value="1"/>
</dbReference>
<dbReference type="InterPro" id="IPR018060">
    <property type="entry name" value="HTH_AraC"/>
</dbReference>
<dbReference type="PROSITE" id="PS00041">
    <property type="entry name" value="HTH_ARAC_FAMILY_1"/>
    <property type="match status" value="1"/>
</dbReference>
<evidence type="ECO:0000256" key="3">
    <source>
        <dbReference type="ARBA" id="ARBA00023163"/>
    </source>
</evidence>
<dbReference type="GO" id="GO:0043565">
    <property type="term" value="F:sequence-specific DNA binding"/>
    <property type="evidence" value="ECO:0007669"/>
    <property type="project" value="InterPro"/>
</dbReference>
<evidence type="ECO:0000256" key="2">
    <source>
        <dbReference type="ARBA" id="ARBA00023125"/>
    </source>
</evidence>